<dbReference type="AlphaFoldDB" id="A0A6J6JAY2"/>
<evidence type="ECO:0000313" key="2">
    <source>
        <dbReference type="EMBL" id="CAB4634241.1"/>
    </source>
</evidence>
<dbReference type="InterPro" id="IPR033932">
    <property type="entry name" value="YtcJ-like"/>
</dbReference>
<dbReference type="Pfam" id="PF07969">
    <property type="entry name" value="Amidohydro_3"/>
    <property type="match status" value="1"/>
</dbReference>
<gene>
    <name evidence="2" type="ORF">UFOPK2106_00444</name>
</gene>
<evidence type="ECO:0000259" key="1">
    <source>
        <dbReference type="Pfam" id="PF07969"/>
    </source>
</evidence>
<sequence>MSAEIKVFKNASLKPFDQHSDAFAISGQDIIAVGSWSELQNLVTAQTQVIDCEGATVIPGIEDSHLHGYMLGRQLSGANISPEHCADLASVHRKLREHASSNPGWVRGFGWVGGAIEGTGPRSTLTYKELEDAEINEPIILTDFSGHQAWCNKKALDAAGITANTEDPAGGQIVRNSLGEPTGLLLESAVKLVTQVMPRPTRSELTKAVIRARDILLANGITSYTDPGLGPGAASLDDGTASLEVIDVYKQLAKDAELNMRIEVMLLFGGLGGTSIADVKTGLEEFGPPEKRSRGYQVTVSQLKVFADGIPRSRTSWMSQPYDTHTHGSLTLAGSNEKEQVETLHSIYRYATTNGWQIGIHATGDETISAITDAAEQNSESVKFRNYVIHADFIKPADMARMASAGLGINTQPGIRRMVGRAMEPILGKDITLRRERLRDMQSAGVSLALSSDAPVTPADWRVIFASAVDRGFINEPDFDDGQGLSPMEAMHALTTTAAYQSHSEQWRGSIEPGKIADFVVLDKLVDWDGDPWQVTKAKPRAVFVGGKLVHGGV</sequence>
<organism evidence="2">
    <name type="scientific">freshwater metagenome</name>
    <dbReference type="NCBI Taxonomy" id="449393"/>
    <lineage>
        <taxon>unclassified sequences</taxon>
        <taxon>metagenomes</taxon>
        <taxon>ecological metagenomes</taxon>
    </lineage>
</organism>
<dbReference type="SUPFAM" id="SSF51556">
    <property type="entry name" value="Metallo-dependent hydrolases"/>
    <property type="match status" value="1"/>
</dbReference>
<feature type="domain" description="Amidohydrolase 3" evidence="1">
    <location>
        <begin position="48"/>
        <end position="551"/>
    </location>
</feature>
<protein>
    <submittedName>
        <fullName evidence="2">Unannotated protein</fullName>
    </submittedName>
</protein>
<dbReference type="CDD" id="cd01300">
    <property type="entry name" value="YtcJ_like"/>
    <property type="match status" value="1"/>
</dbReference>
<dbReference type="Gene3D" id="3.20.20.140">
    <property type="entry name" value="Metal-dependent hydrolases"/>
    <property type="match status" value="1"/>
</dbReference>
<accession>A0A6J6JAY2</accession>
<dbReference type="Gene3D" id="3.10.310.70">
    <property type="match status" value="1"/>
</dbReference>
<reference evidence="2" key="1">
    <citation type="submission" date="2020-05" db="EMBL/GenBank/DDBJ databases">
        <authorList>
            <person name="Chiriac C."/>
            <person name="Salcher M."/>
            <person name="Ghai R."/>
            <person name="Kavagutti S V."/>
        </authorList>
    </citation>
    <scope>NUCLEOTIDE SEQUENCE</scope>
</reference>
<dbReference type="Gene3D" id="2.30.40.10">
    <property type="entry name" value="Urease, subunit C, domain 1"/>
    <property type="match status" value="1"/>
</dbReference>
<dbReference type="EMBL" id="CAEZVS010000045">
    <property type="protein sequence ID" value="CAB4634241.1"/>
    <property type="molecule type" value="Genomic_DNA"/>
</dbReference>
<dbReference type="SUPFAM" id="SSF51338">
    <property type="entry name" value="Composite domain of metallo-dependent hydrolases"/>
    <property type="match status" value="1"/>
</dbReference>
<name>A0A6J6JAY2_9ZZZZ</name>
<dbReference type="PANTHER" id="PTHR22642:SF2">
    <property type="entry name" value="PROTEIN LONG AFTER FAR-RED 3"/>
    <property type="match status" value="1"/>
</dbReference>
<dbReference type="InterPro" id="IPR032466">
    <property type="entry name" value="Metal_Hydrolase"/>
</dbReference>
<dbReference type="InterPro" id="IPR013108">
    <property type="entry name" value="Amidohydro_3"/>
</dbReference>
<dbReference type="GO" id="GO:0016810">
    <property type="term" value="F:hydrolase activity, acting on carbon-nitrogen (but not peptide) bonds"/>
    <property type="evidence" value="ECO:0007669"/>
    <property type="project" value="InterPro"/>
</dbReference>
<dbReference type="InterPro" id="IPR011059">
    <property type="entry name" value="Metal-dep_hydrolase_composite"/>
</dbReference>
<proteinExistence type="predicted"/>
<dbReference type="PANTHER" id="PTHR22642">
    <property type="entry name" value="IMIDAZOLONEPROPIONASE"/>
    <property type="match status" value="1"/>
</dbReference>